<sequence length="345" mass="39908">QGISWNTVRYMIGEVQYGGRVTDDYDKRLLNCFARVWFNENMFDSTFCFYTGYKIPVCKTLEQYFEYIQLLPAMDSPEVFGLHPNADITYQRNTSADVLDTITNIQPKESGTGSGETREAVVYRLAEDMLEKLPPDYVKSRLVKMGHLNSMNIFLRQEIDRMQKVITIVRNTLNDLRLAIEGTIVMSEASKANLLQNLRDALDNMYDARIPQVWRRASWDSSTLGFWFTELLERNAQLSTWIFEGRPKVFWITGFFNPQGFLTAMKQEATRAHKDWALDKVEIHNEVLKQTREEITASPSEGVYIYGLYLEGAGWDRRRSILVESTPKVLFVQLPVLHMFAVDSS</sequence>
<gene>
    <name evidence="3" type="primary">Dnah8_0</name>
    <name evidence="3" type="ORF">SAPAEN_R01312</name>
</gene>
<dbReference type="GO" id="GO:0007018">
    <property type="term" value="P:microtubule-based movement"/>
    <property type="evidence" value="ECO:0007669"/>
    <property type="project" value="InterPro"/>
</dbReference>
<accession>A0A7K7TDE8</accession>
<feature type="domain" description="Dynein heavy chain AAA lid" evidence="1">
    <location>
        <begin position="3"/>
        <end position="86"/>
    </location>
</feature>
<dbReference type="Pfam" id="PF18198">
    <property type="entry name" value="AAA_lid_11"/>
    <property type="match status" value="1"/>
</dbReference>
<dbReference type="GO" id="GO:0051959">
    <property type="term" value="F:dynein light intermediate chain binding"/>
    <property type="evidence" value="ECO:0007669"/>
    <property type="project" value="InterPro"/>
</dbReference>
<dbReference type="AlphaFoldDB" id="A0A7K7TDE8"/>
<dbReference type="FunFam" id="1.20.1270.280:FF:000002">
    <property type="entry name" value="Dynein heavy chain 5, axonemal"/>
    <property type="match status" value="1"/>
</dbReference>
<dbReference type="PANTHER" id="PTHR46961">
    <property type="entry name" value="DYNEIN HEAVY CHAIN 1, AXONEMAL-LIKE PROTEIN"/>
    <property type="match status" value="1"/>
</dbReference>
<evidence type="ECO:0000313" key="4">
    <source>
        <dbReference type="Proteomes" id="UP000589485"/>
    </source>
</evidence>
<comment type="caution">
    <text evidence="3">The sequence shown here is derived from an EMBL/GenBank/DDBJ whole genome shotgun (WGS) entry which is preliminary data.</text>
</comment>
<evidence type="ECO:0000259" key="2">
    <source>
        <dbReference type="Pfam" id="PF18199"/>
    </source>
</evidence>
<dbReference type="PANTHER" id="PTHR46961:SF18">
    <property type="entry name" value="DYNEIN AXONEMAL HEAVY CHAIN 5"/>
    <property type="match status" value="1"/>
</dbReference>
<evidence type="ECO:0000313" key="3">
    <source>
        <dbReference type="EMBL" id="NXA14907.1"/>
    </source>
</evidence>
<protein>
    <submittedName>
        <fullName evidence="3">DYH8 protein</fullName>
    </submittedName>
</protein>
<dbReference type="InterPro" id="IPR026983">
    <property type="entry name" value="DHC"/>
</dbReference>
<dbReference type="GO" id="GO:0045505">
    <property type="term" value="F:dynein intermediate chain binding"/>
    <property type="evidence" value="ECO:0007669"/>
    <property type="project" value="InterPro"/>
</dbReference>
<feature type="non-terminal residue" evidence="3">
    <location>
        <position position="345"/>
    </location>
</feature>
<dbReference type="OrthoDB" id="447173at2759"/>
<evidence type="ECO:0000259" key="1">
    <source>
        <dbReference type="Pfam" id="PF18198"/>
    </source>
</evidence>
<proteinExistence type="predicted"/>
<dbReference type="Gene3D" id="1.10.8.720">
    <property type="entry name" value="Region D6 of dynein motor"/>
    <property type="match status" value="1"/>
</dbReference>
<feature type="domain" description="Dynein heavy chain C-terminal" evidence="2">
    <location>
        <begin position="93"/>
        <end position="343"/>
    </location>
</feature>
<feature type="non-terminal residue" evidence="3">
    <location>
        <position position="1"/>
    </location>
</feature>
<dbReference type="GO" id="GO:0030286">
    <property type="term" value="C:dynein complex"/>
    <property type="evidence" value="ECO:0007669"/>
    <property type="project" value="InterPro"/>
</dbReference>
<dbReference type="InterPro" id="IPR041228">
    <property type="entry name" value="Dynein_C"/>
</dbReference>
<dbReference type="EMBL" id="VZSY01001853">
    <property type="protein sequence ID" value="NXA14907.1"/>
    <property type="molecule type" value="Genomic_DNA"/>
</dbReference>
<dbReference type="InterPro" id="IPR041658">
    <property type="entry name" value="AAA_lid_11"/>
</dbReference>
<reference evidence="3 4" key="1">
    <citation type="submission" date="2019-09" db="EMBL/GenBank/DDBJ databases">
        <title>Bird 10,000 Genomes (B10K) Project - Family phase.</title>
        <authorList>
            <person name="Zhang G."/>
        </authorList>
    </citation>
    <scope>NUCLEOTIDE SEQUENCE [LARGE SCALE GENOMIC DNA]</scope>
    <source>
        <strain evidence="3">B10K-DU-030-41</strain>
        <tissue evidence="3">Muscle</tissue>
    </source>
</reference>
<keyword evidence="4" id="KW-1185">Reference proteome</keyword>
<dbReference type="Gene3D" id="1.20.1270.280">
    <property type="match status" value="1"/>
</dbReference>
<dbReference type="Proteomes" id="UP000589485">
    <property type="component" value="Unassembled WGS sequence"/>
</dbReference>
<dbReference type="Pfam" id="PF18199">
    <property type="entry name" value="Dynein_C"/>
    <property type="match status" value="1"/>
</dbReference>
<dbReference type="InterPro" id="IPR043160">
    <property type="entry name" value="Dynein_C_barrel"/>
</dbReference>
<dbReference type="Gene3D" id="3.10.490.20">
    <property type="match status" value="1"/>
</dbReference>
<organism evidence="3 4">
    <name type="scientific">Sapayoa aenigma</name>
    <name type="common">broad-billed sapayoa</name>
    <dbReference type="NCBI Taxonomy" id="239371"/>
    <lineage>
        <taxon>Eukaryota</taxon>
        <taxon>Metazoa</taxon>
        <taxon>Chordata</taxon>
        <taxon>Craniata</taxon>
        <taxon>Vertebrata</taxon>
        <taxon>Euteleostomi</taxon>
        <taxon>Archelosauria</taxon>
        <taxon>Archosauria</taxon>
        <taxon>Dinosauria</taxon>
        <taxon>Saurischia</taxon>
        <taxon>Theropoda</taxon>
        <taxon>Coelurosauria</taxon>
        <taxon>Aves</taxon>
        <taxon>Neognathae</taxon>
        <taxon>Neoaves</taxon>
        <taxon>Telluraves</taxon>
        <taxon>Australaves</taxon>
        <taxon>Passeriformes</taxon>
        <taxon>Tyrannidae</taxon>
        <taxon>Sapayoa</taxon>
    </lineage>
</organism>
<name>A0A7K7TDE8_9TYRA</name>
<dbReference type="InterPro" id="IPR042219">
    <property type="entry name" value="AAA_lid_11_sf"/>
</dbReference>